<dbReference type="GO" id="GO:0006002">
    <property type="term" value="P:fructose 6-phosphate metabolic process"/>
    <property type="evidence" value="ECO:0007669"/>
    <property type="project" value="InterPro"/>
</dbReference>
<feature type="binding site" description="in other chain" evidence="10">
    <location>
        <begin position="203"/>
        <end position="205"/>
    </location>
    <ligand>
        <name>substrate</name>
        <note>ligand shared between dimeric partners</note>
    </ligand>
</feature>
<keyword evidence="13" id="KW-1185">Reference proteome</keyword>
<dbReference type="PIRSF" id="PIRSF005677">
    <property type="entry name" value="PPi_PFK_PfpB"/>
    <property type="match status" value="1"/>
</dbReference>
<evidence type="ECO:0000256" key="9">
    <source>
        <dbReference type="ARBA" id="ARBA00048072"/>
    </source>
</evidence>
<comment type="similarity">
    <text evidence="10">Belongs to the phosphofructokinase type A (PFKA) family. PPi-dependent PFK group II subfamily. Clade 'Long' sub-subfamily.</text>
</comment>
<dbReference type="InterPro" id="IPR011183">
    <property type="entry name" value="PfpB_PPi_PFK"/>
</dbReference>
<dbReference type="GO" id="GO:0005829">
    <property type="term" value="C:cytosol"/>
    <property type="evidence" value="ECO:0007669"/>
    <property type="project" value="TreeGrafter"/>
</dbReference>
<dbReference type="HAMAP" id="MF_01980">
    <property type="entry name" value="Phosphofructokinase_II_Long"/>
    <property type="match status" value="1"/>
</dbReference>
<evidence type="ECO:0000256" key="1">
    <source>
        <dbReference type="ARBA" id="ARBA00001946"/>
    </source>
</evidence>
<evidence type="ECO:0000313" key="12">
    <source>
        <dbReference type="EMBL" id="AYE35922.1"/>
    </source>
</evidence>
<evidence type="ECO:0000256" key="10">
    <source>
        <dbReference type="HAMAP-Rule" id="MF_01980"/>
    </source>
</evidence>
<dbReference type="InterPro" id="IPR000023">
    <property type="entry name" value="Phosphofructokinase_dom"/>
</dbReference>
<comment type="catalytic activity">
    <reaction evidence="9 10">
        <text>beta-D-fructose 6-phosphate + diphosphate = beta-D-fructose 1,6-bisphosphate + phosphate + H(+)</text>
        <dbReference type="Rhea" id="RHEA:13613"/>
        <dbReference type="ChEBI" id="CHEBI:15378"/>
        <dbReference type="ChEBI" id="CHEBI:32966"/>
        <dbReference type="ChEBI" id="CHEBI:33019"/>
        <dbReference type="ChEBI" id="CHEBI:43474"/>
        <dbReference type="ChEBI" id="CHEBI:57634"/>
        <dbReference type="EC" id="2.7.1.90"/>
    </reaction>
</comment>
<dbReference type="Gene3D" id="3.40.50.450">
    <property type="match status" value="1"/>
</dbReference>
<proteinExistence type="inferred from homology"/>
<keyword evidence="5 10" id="KW-0479">Metal-binding</keyword>
<dbReference type="Gene3D" id="1.10.10.480">
    <property type="entry name" value="Phosphofructokinase, domain 3"/>
    <property type="match status" value="1"/>
</dbReference>
<feature type="active site" description="Proton acceptor" evidence="10">
    <location>
        <position position="205"/>
    </location>
</feature>
<dbReference type="AlphaFoldDB" id="A0A386PKT6"/>
<accession>A0A386PKT6</accession>
<dbReference type="PANTHER" id="PTHR43650">
    <property type="entry name" value="PYROPHOSPHATE--FRUCTOSE 6-PHOSPHATE 1-PHOSPHOTRANSFERASE"/>
    <property type="match status" value="1"/>
</dbReference>
<evidence type="ECO:0000256" key="2">
    <source>
        <dbReference type="ARBA" id="ARBA00003138"/>
    </source>
</evidence>
<comment type="activity regulation">
    <text evidence="10">Non-allosteric.</text>
</comment>
<dbReference type="GO" id="GO:0003872">
    <property type="term" value="F:6-phosphofructokinase activity"/>
    <property type="evidence" value="ECO:0007669"/>
    <property type="project" value="UniProtKB-UniRule"/>
</dbReference>
<dbReference type="UniPathway" id="UPA00109">
    <property type="reaction ID" value="UER00182"/>
</dbReference>
<protein>
    <recommendedName>
        <fullName evidence="10">Pyrophosphate--fructose 6-phosphate 1-phosphotransferase</fullName>
        <ecNumber evidence="10">2.7.1.90</ecNumber>
    </recommendedName>
    <alternativeName>
        <fullName evidence="10">6-phosphofructokinase, pyrophosphate dependent</fullName>
    </alternativeName>
    <alternativeName>
        <fullName evidence="10">PPi-dependent phosphofructokinase</fullName>
        <shortName evidence="10">PPi-PFK</shortName>
    </alternativeName>
    <alternativeName>
        <fullName evidence="10">Pyrophosphate-dependent 6-phosphofructose-1-kinase</fullName>
    </alternativeName>
</protein>
<organism evidence="12 13">
    <name type="scientific">Borrelia turcica IST7</name>
    <dbReference type="NCBI Taxonomy" id="1104446"/>
    <lineage>
        <taxon>Bacteria</taxon>
        <taxon>Pseudomonadati</taxon>
        <taxon>Spirochaetota</taxon>
        <taxon>Spirochaetia</taxon>
        <taxon>Spirochaetales</taxon>
        <taxon>Borreliaceae</taxon>
        <taxon>Borrelia</taxon>
    </lineage>
</organism>
<evidence type="ECO:0000256" key="8">
    <source>
        <dbReference type="ARBA" id="ARBA00023152"/>
    </source>
</evidence>
<dbReference type="GO" id="GO:0009749">
    <property type="term" value="P:response to glucose"/>
    <property type="evidence" value="ECO:0007669"/>
    <property type="project" value="TreeGrafter"/>
</dbReference>
<feature type="binding site" description="in other chain" evidence="10">
    <location>
        <position position="311"/>
    </location>
    <ligand>
        <name>substrate</name>
        <note>ligand shared between dimeric partners</note>
    </ligand>
</feature>
<feature type="site" description="Important for catalytic activity and substrate specificity; stabilizes the transition state when the phosphoryl donor is PPi; prevents ATP from binding by mimicking the alpha-phosphate group of ATP" evidence="10">
    <location>
        <position position="176"/>
    </location>
</feature>
<feature type="binding site" evidence="10">
    <location>
        <begin position="242"/>
        <end position="243"/>
    </location>
    <ligand>
        <name>substrate</name>
        <note>ligand shared between dimeric partners</note>
    </ligand>
</feature>
<dbReference type="InterPro" id="IPR022953">
    <property type="entry name" value="ATP_PFK"/>
</dbReference>
<dbReference type="PANTHER" id="PTHR43650:SF1">
    <property type="entry name" value="PYROPHOSPHATE--FRUCTOSE 6-PHOSPHATE 1-PHOSPHOTRANSFERASE SUBUNIT BETA 2"/>
    <property type="match status" value="1"/>
</dbReference>
<evidence type="ECO:0000256" key="6">
    <source>
        <dbReference type="ARBA" id="ARBA00022777"/>
    </source>
</evidence>
<dbReference type="Proteomes" id="UP000275571">
    <property type="component" value="Chromosome"/>
</dbReference>
<sequence>MISSLQKERYQYAPKLPKILEHDFKNISVVFGEKTEGLQDREALREVFKNTYGLSVISFAQGSSSIDFSKVLNVGIILSGGPAPGGHNVVAGVFDAMKKANSGSKIFGFKGGPSGLLEDKKIEITSDLIDSYRNTGGFDIISSGRTKIETESQYEQVLSVALKNNLNAIIVIGGDDSNTNAALLAEFFKKKKHDIQVIGVPKTIDADLKNEHIQISFGFDSATKTYSELIGNLCRDAMSTRKYWHFVKLMGRSASHVALECALKTQPNVCIISEEVLAKNKTLSDLVSEITSVVVKRSLKGYDFGVVIVPEGVIEFIPEVKSLMTNLCSIFDSNENEFKGLSVEAIREIFISKLNGYMKEVYSSLPLFIQIELVNSILERDPHGNFNVSRVPTEKLFIEMVNVKLEELRKLGEYSGKFIPVDHFFGYEGRSAVPSNFDSNYCYSLGYNAALLVLNGLTGYMSSIKHLNKNATEWTAGGIPLTMMMNMEERYGVAKPVIKKALVDLSGAPFNEFAKNRERWAVDNLYIYPGPIQYFGPSKLVDETTLTLKLELEN</sequence>
<dbReference type="GO" id="GO:0046872">
    <property type="term" value="F:metal ion binding"/>
    <property type="evidence" value="ECO:0007669"/>
    <property type="project" value="UniProtKB-KW"/>
</dbReference>
<dbReference type="InterPro" id="IPR035966">
    <property type="entry name" value="PKF_sf"/>
</dbReference>
<dbReference type="EMBL" id="CP028884">
    <property type="protein sequence ID" value="AYE35922.1"/>
    <property type="molecule type" value="Genomic_DNA"/>
</dbReference>
<dbReference type="Pfam" id="PF00365">
    <property type="entry name" value="PFK"/>
    <property type="match status" value="1"/>
</dbReference>
<reference evidence="12 13" key="1">
    <citation type="journal article" date="2018" name="Infect. Genet. Evol.">
        <title>Genome-wide analysis of Borrelia turcica and 'Candidatus Borrelia tachyglossi' shows relapsing fever-like genomes with unique genomic links to Lyme disease Borrelia.</title>
        <authorList>
            <person name="Gofton A.W."/>
            <person name="Margos G."/>
            <person name="Fingerle V."/>
            <person name="Hepner S."/>
            <person name="Loh S.M."/>
            <person name="Ryan U."/>
            <person name="Irwin P."/>
            <person name="Oskam C.L."/>
        </authorList>
    </citation>
    <scope>NUCLEOTIDE SEQUENCE [LARGE SCALE GENOMIC DNA]</scope>
    <source>
        <strain evidence="12 13">IST7</strain>
    </source>
</reference>
<keyword evidence="6 10" id="KW-0418">Kinase</keyword>
<evidence type="ECO:0000256" key="4">
    <source>
        <dbReference type="ARBA" id="ARBA00022679"/>
    </source>
</evidence>
<dbReference type="GO" id="GO:0005524">
    <property type="term" value="F:ATP binding"/>
    <property type="evidence" value="ECO:0007669"/>
    <property type="project" value="InterPro"/>
</dbReference>
<evidence type="ECO:0000256" key="5">
    <source>
        <dbReference type="ARBA" id="ARBA00022723"/>
    </source>
</evidence>
<dbReference type="PRINTS" id="PR00476">
    <property type="entry name" value="PHFRCTKINASE"/>
</dbReference>
<feature type="binding site" evidence="10">
    <location>
        <position position="81"/>
    </location>
    <ligand>
        <name>diphosphate</name>
        <dbReference type="ChEBI" id="CHEBI:33019"/>
    </ligand>
</feature>
<name>A0A386PKT6_9SPIR</name>
<feature type="binding site" evidence="10">
    <location>
        <position position="175"/>
    </location>
    <ligand>
        <name>Mg(2+)</name>
        <dbReference type="ChEBI" id="CHEBI:18420"/>
        <note>catalytic</note>
    </ligand>
</feature>
<comment type="subunit">
    <text evidence="10">Homodimer.</text>
</comment>
<feature type="binding site" description="in other chain" evidence="10">
    <location>
        <begin position="250"/>
        <end position="252"/>
    </location>
    <ligand>
        <name>substrate</name>
        <note>ligand shared between dimeric partners</note>
    </ligand>
</feature>
<dbReference type="OrthoDB" id="9802503at2"/>
<dbReference type="GO" id="GO:0047334">
    <property type="term" value="F:diphosphate-fructose-6-phosphate 1-phosphotransferase activity"/>
    <property type="evidence" value="ECO:0007669"/>
    <property type="project" value="UniProtKB-EC"/>
</dbReference>
<dbReference type="SUPFAM" id="SSF53784">
    <property type="entry name" value="Phosphofructokinase"/>
    <property type="match status" value="1"/>
</dbReference>
<keyword evidence="7 10" id="KW-0460">Magnesium</keyword>
<feature type="site" description="Important for catalytic activity; stabilizes the transition state when the phosphoryl donor is PPi" evidence="10">
    <location>
        <position position="202"/>
    </location>
</feature>
<comment type="subcellular location">
    <subcellularLocation>
        <location evidence="10">Cytoplasm</location>
    </subcellularLocation>
</comment>
<dbReference type="KEGG" id="btur:DB313_00110"/>
<evidence type="ECO:0000259" key="11">
    <source>
        <dbReference type="Pfam" id="PF00365"/>
    </source>
</evidence>
<evidence type="ECO:0000313" key="13">
    <source>
        <dbReference type="Proteomes" id="UP000275571"/>
    </source>
</evidence>
<dbReference type="NCBIfam" id="TIGR02477">
    <property type="entry name" value="PFKA_PPi"/>
    <property type="match status" value="1"/>
</dbReference>
<dbReference type="EC" id="2.7.1.90" evidence="10"/>
<keyword evidence="8 10" id="KW-0324">Glycolysis</keyword>
<comment type="cofactor">
    <cofactor evidence="1 10">
        <name>Mg(2+)</name>
        <dbReference type="ChEBI" id="CHEBI:18420"/>
    </cofactor>
</comment>
<comment type="caution">
    <text evidence="10">Lacks conserved residue(s) required for the propagation of feature annotation.</text>
</comment>
<comment type="function">
    <text evidence="2 10">Catalyzes the phosphorylation of D-fructose 6-phosphate, the first committing step of glycolysis. Uses inorganic phosphate (PPi) as phosphoryl donor instead of ATP like common ATP-dependent phosphofructokinases (ATP-PFKs), which renders the reaction reversible, and can thus function both in glycolysis and gluconeogenesis. Consistently, PPi-PFK can replace the enzymes of both the forward (ATP-PFK) and reverse (fructose-bisphosphatase (FBPase)) reactions.</text>
</comment>
<evidence type="ECO:0000256" key="3">
    <source>
        <dbReference type="ARBA" id="ARBA00022490"/>
    </source>
</evidence>
<dbReference type="RefSeq" id="WP_120103842.1">
    <property type="nucleotide sequence ID" value="NZ_CP028884.1"/>
</dbReference>
<dbReference type="Gene3D" id="3.40.50.460">
    <property type="entry name" value="Phosphofructokinase domain"/>
    <property type="match status" value="1"/>
</dbReference>
<feature type="domain" description="Phosphofructokinase" evidence="11">
    <location>
        <begin position="73"/>
        <end position="319"/>
    </location>
</feature>
<comment type="pathway">
    <text evidence="10">Carbohydrate degradation; glycolysis; D-glyceraldehyde 3-phosphate and glycerone phosphate from D-glucose: step 3/4.</text>
</comment>
<dbReference type="NCBIfam" id="NF005482">
    <property type="entry name" value="PRK07085.1"/>
    <property type="match status" value="1"/>
</dbReference>
<gene>
    <name evidence="10" type="primary">pfp</name>
    <name evidence="12" type="ORF">DB313_00110</name>
</gene>
<evidence type="ECO:0000256" key="7">
    <source>
        <dbReference type="ARBA" id="ARBA00022842"/>
    </source>
</evidence>
<keyword evidence="4 10" id="KW-0808">Transferase</keyword>
<feature type="binding site" description="in other chain" evidence="10">
    <location>
        <begin position="427"/>
        <end position="430"/>
    </location>
    <ligand>
        <name>substrate</name>
        <note>ligand shared between dimeric partners</note>
    </ligand>
</feature>
<keyword evidence="3 10" id="KW-0963">Cytoplasm</keyword>